<proteinExistence type="inferred from homology"/>
<comment type="caution">
    <text evidence="14">The sequence shown here is derived from an EMBL/GenBank/DDBJ whole genome shotgun (WGS) entry which is preliminary data.</text>
</comment>
<dbReference type="Gene3D" id="3.30.420.360">
    <property type="match status" value="1"/>
</dbReference>
<sequence>MTEHNASLDRESYRIKIFGIVQGVGFRPFVSRTAAEFHITGDVCNKGSYVEIRAHGAKEALRRFLERIETSPPSRAVVLKILKAPLTDFPDTDDFKIIESLAEDGSVFVSPDIAICPQCRAELFDKKNRRYLHPFINCTSCGPRLTILDSMPYDRERTSMGAFPMCPDCHYEYTHPETRRYDAQPVCCNACGPTVCIIDGEETGLAAIKRARRVLQAGGIVAVKGIGGFHLACDAQNEAAIKRLRERKHRPRKPFAIMMRDLATVRRECHLGKAQEKLLDNHQKPIVLLPKKRQGRIAPNAAPGMMSLGILLPYTPLHLLLFDLPDGLSFPDSLVMTSGNPSGAPICRTDEEAAKHLAPIADLILSHNREIRLQADDTVMDFYAGAPYVVRRSRGYAPLPLMLSANFQGSVLGIGGELKNTFCLAQNSLFYASPYLGDMGDLRTVHALRQSLARMKRLLGIRPEAVAADLHPHYETTRFAKTLGLPIFGVQHHYAHVLSAMAENNALTPVIGVSFDGTGYGTDGTIWGGEILFATTRGFERLGSLTPFLHPGGDIAAQEGWRIAVSLLYDSYGRETALSLAQELQLADEGSISAVLFLLEHGLNIIPSTSAGRLFDAVSALIGLCRISTYEGEAAMYLQFAAEKAEKAFPNICPEGFFGNPPAAWSESGCLIECMDSPSSPAARFMLDTNGLFLHLLDLCRQGEAAERIALIFHQCLAAAIVRGCQRARDYTGCQTAALTGGVFQNTLLLRLTQQGLEKEGFRVLRHSLIPPNDGGISVGQALFAMQKIQAIKT</sequence>
<dbReference type="InterPro" id="IPR006070">
    <property type="entry name" value="Sua5-like_dom"/>
</dbReference>
<dbReference type="InterPro" id="IPR004421">
    <property type="entry name" value="Carbamoyltransferase_HypF"/>
</dbReference>
<dbReference type="InterPro" id="IPR055128">
    <property type="entry name" value="HypF_C_2"/>
</dbReference>
<dbReference type="PROSITE" id="PS51160">
    <property type="entry name" value="ACYLPHOSPHATASE_3"/>
    <property type="match status" value="1"/>
</dbReference>
<dbReference type="PIRSF" id="PIRSF006256">
    <property type="entry name" value="CMPcnvr_hdrg_mat"/>
    <property type="match status" value="1"/>
</dbReference>
<keyword evidence="6" id="KW-0863">Zinc-finger</keyword>
<dbReference type="PROSITE" id="PS00150">
    <property type="entry name" value="ACYLPHOSPHATASE_1"/>
    <property type="match status" value="1"/>
</dbReference>
<dbReference type="Pfam" id="PF07503">
    <property type="entry name" value="zf-HYPF"/>
    <property type="match status" value="2"/>
</dbReference>
<evidence type="ECO:0000256" key="4">
    <source>
        <dbReference type="ARBA" id="ARBA00022598"/>
    </source>
</evidence>
<dbReference type="SUPFAM" id="SSF55821">
    <property type="entry name" value="YrdC/RibB"/>
    <property type="match status" value="1"/>
</dbReference>
<gene>
    <name evidence="14" type="primary">hypF</name>
    <name evidence="14" type="ORF">QCO44_00880</name>
</gene>
<dbReference type="PANTHER" id="PTHR42959">
    <property type="entry name" value="CARBAMOYLTRANSFERASE"/>
    <property type="match status" value="1"/>
</dbReference>
<evidence type="ECO:0000256" key="6">
    <source>
        <dbReference type="ARBA" id="ARBA00022771"/>
    </source>
</evidence>
<dbReference type="InterPro" id="IPR001792">
    <property type="entry name" value="Acylphosphatase-like_dom"/>
</dbReference>
<dbReference type="NCBIfam" id="TIGR00143">
    <property type="entry name" value="hypF"/>
    <property type="match status" value="1"/>
</dbReference>
<comment type="catalytic activity">
    <reaction evidence="8">
        <text>an acyl phosphate + H2O = a carboxylate + phosphate + H(+)</text>
        <dbReference type="Rhea" id="RHEA:14965"/>
        <dbReference type="ChEBI" id="CHEBI:15377"/>
        <dbReference type="ChEBI" id="CHEBI:15378"/>
        <dbReference type="ChEBI" id="CHEBI:29067"/>
        <dbReference type="ChEBI" id="CHEBI:43474"/>
        <dbReference type="ChEBI" id="CHEBI:59918"/>
        <dbReference type="EC" id="3.6.1.7"/>
    </reaction>
</comment>
<evidence type="ECO:0000256" key="8">
    <source>
        <dbReference type="ARBA" id="ARBA00047645"/>
    </source>
</evidence>
<organism evidence="14 15">
    <name type="scientific">Selenomonas sputigena</name>
    <dbReference type="NCBI Taxonomy" id="69823"/>
    <lineage>
        <taxon>Bacteria</taxon>
        <taxon>Bacillati</taxon>
        <taxon>Bacillota</taxon>
        <taxon>Negativicutes</taxon>
        <taxon>Selenomonadales</taxon>
        <taxon>Selenomonadaceae</taxon>
        <taxon>Selenomonas</taxon>
    </lineage>
</organism>
<evidence type="ECO:0000256" key="9">
    <source>
        <dbReference type="ARBA" id="ARBA00048220"/>
    </source>
</evidence>
<keyword evidence="15" id="KW-1185">Reference proteome</keyword>
<reference evidence="14 15" key="1">
    <citation type="submission" date="2023-04" db="EMBL/GenBank/DDBJ databases">
        <title>Genome Sequence of Selenomonas sputigena ATCC 33150.</title>
        <authorList>
            <person name="Miller D.P."/>
            <person name="Anvari S."/>
            <person name="Polson S.W."/>
            <person name="Macdonald M."/>
            <person name="Mcdowell J.V."/>
        </authorList>
    </citation>
    <scope>NUCLEOTIDE SEQUENCE [LARGE SCALE GENOMIC DNA]</scope>
    <source>
        <strain evidence="14 15">ATCC 33150</strain>
    </source>
</reference>
<comment type="caution">
    <text evidence="11">Lacks conserved residue(s) required for the propagation of feature annotation.</text>
</comment>
<feature type="domain" description="YrdC-like" evidence="13">
    <location>
        <begin position="205"/>
        <end position="395"/>
    </location>
</feature>
<protein>
    <recommendedName>
        <fullName evidence="10">Carbamoyltransferase</fullName>
        <ecNumber evidence="10">6.2.-.-</ecNumber>
    </recommendedName>
</protein>
<comment type="catalytic activity">
    <reaction evidence="9">
        <text>C-terminal L-cysteinyl-[HypE protein] + carbamoyl phosphate + ATP + H2O = C-terminal S-carboxamide-L-cysteinyl-[HypE protein] + AMP + phosphate + diphosphate + H(+)</text>
        <dbReference type="Rhea" id="RHEA:55636"/>
        <dbReference type="Rhea" id="RHEA-COMP:14247"/>
        <dbReference type="Rhea" id="RHEA-COMP:14392"/>
        <dbReference type="ChEBI" id="CHEBI:15377"/>
        <dbReference type="ChEBI" id="CHEBI:15378"/>
        <dbReference type="ChEBI" id="CHEBI:30616"/>
        <dbReference type="ChEBI" id="CHEBI:33019"/>
        <dbReference type="ChEBI" id="CHEBI:43474"/>
        <dbReference type="ChEBI" id="CHEBI:58228"/>
        <dbReference type="ChEBI" id="CHEBI:76913"/>
        <dbReference type="ChEBI" id="CHEBI:139126"/>
        <dbReference type="ChEBI" id="CHEBI:456215"/>
    </reaction>
</comment>
<keyword evidence="4 14" id="KW-0436">Ligase</keyword>
<feature type="domain" description="Acylphosphatase-like" evidence="12">
    <location>
        <begin position="12"/>
        <end position="99"/>
    </location>
</feature>
<evidence type="ECO:0000256" key="7">
    <source>
        <dbReference type="ARBA" id="ARBA00022833"/>
    </source>
</evidence>
<keyword evidence="7" id="KW-0862">Zinc</keyword>
<dbReference type="Gene3D" id="3.90.870.50">
    <property type="match status" value="1"/>
</dbReference>
<evidence type="ECO:0000256" key="10">
    <source>
        <dbReference type="PIRNR" id="PIRNR006256"/>
    </source>
</evidence>
<dbReference type="InterPro" id="IPR036046">
    <property type="entry name" value="Acylphosphatase-like_dom_sf"/>
</dbReference>
<evidence type="ECO:0000259" key="12">
    <source>
        <dbReference type="PROSITE" id="PS51160"/>
    </source>
</evidence>
<comment type="similarity">
    <text evidence="2">Belongs to the acylphosphatase family.</text>
</comment>
<evidence type="ECO:0000256" key="2">
    <source>
        <dbReference type="ARBA" id="ARBA00005614"/>
    </source>
</evidence>
<evidence type="ECO:0000259" key="13">
    <source>
        <dbReference type="PROSITE" id="PS51163"/>
    </source>
</evidence>
<name>A0ABV3X1X3_9FIRM</name>
<evidence type="ECO:0000256" key="5">
    <source>
        <dbReference type="ARBA" id="ARBA00022723"/>
    </source>
</evidence>
<evidence type="ECO:0000313" key="15">
    <source>
        <dbReference type="Proteomes" id="UP001559623"/>
    </source>
</evidence>
<dbReference type="PANTHER" id="PTHR42959:SF1">
    <property type="entry name" value="CARBAMOYLTRANSFERASE HYPF"/>
    <property type="match status" value="1"/>
</dbReference>
<dbReference type="EMBL" id="JARVLH010000001">
    <property type="protein sequence ID" value="MEX5284196.1"/>
    <property type="molecule type" value="Genomic_DNA"/>
</dbReference>
<evidence type="ECO:0000256" key="3">
    <source>
        <dbReference type="ARBA" id="ARBA00008097"/>
    </source>
</evidence>
<dbReference type="Gene3D" id="3.30.110.120">
    <property type="match status" value="1"/>
</dbReference>
<dbReference type="Pfam" id="PF22521">
    <property type="entry name" value="HypF_C_2"/>
    <property type="match status" value="1"/>
</dbReference>
<dbReference type="InterPro" id="IPR041440">
    <property type="entry name" value="HypF_C"/>
</dbReference>
<dbReference type="Pfam" id="PF17788">
    <property type="entry name" value="HypF_C"/>
    <property type="match status" value="1"/>
</dbReference>
<dbReference type="Gene3D" id="3.30.420.40">
    <property type="match status" value="1"/>
</dbReference>
<dbReference type="EC" id="6.2.-.-" evidence="10"/>
<dbReference type="Proteomes" id="UP001559623">
    <property type="component" value="Unassembled WGS sequence"/>
</dbReference>
<dbReference type="Pfam" id="PF00708">
    <property type="entry name" value="Acylphosphatase"/>
    <property type="match status" value="1"/>
</dbReference>
<evidence type="ECO:0000313" key="14">
    <source>
        <dbReference type="EMBL" id="MEX5284196.1"/>
    </source>
</evidence>
<dbReference type="PROSITE" id="PS51163">
    <property type="entry name" value="YRDC"/>
    <property type="match status" value="1"/>
</dbReference>
<evidence type="ECO:0000256" key="11">
    <source>
        <dbReference type="PROSITE-ProRule" id="PRU00520"/>
    </source>
</evidence>
<dbReference type="InterPro" id="IPR017968">
    <property type="entry name" value="Acylphosphatase_CS"/>
</dbReference>
<dbReference type="Pfam" id="PF01300">
    <property type="entry name" value="Sua5_yciO_yrdC"/>
    <property type="match status" value="1"/>
</dbReference>
<dbReference type="GO" id="GO:0016874">
    <property type="term" value="F:ligase activity"/>
    <property type="evidence" value="ECO:0007669"/>
    <property type="project" value="UniProtKB-KW"/>
</dbReference>
<dbReference type="InterPro" id="IPR051060">
    <property type="entry name" value="Carbamoyltrans_HypF-like"/>
</dbReference>
<accession>A0ABV3X1X3</accession>
<dbReference type="RefSeq" id="WP_368845918.1">
    <property type="nucleotide sequence ID" value="NZ_CP194411.1"/>
</dbReference>
<evidence type="ECO:0000256" key="1">
    <source>
        <dbReference type="ARBA" id="ARBA00004711"/>
    </source>
</evidence>
<comment type="similarity">
    <text evidence="3 10">Belongs to the carbamoyltransferase HypF family.</text>
</comment>
<dbReference type="InterPro" id="IPR017945">
    <property type="entry name" value="DHBP_synth_RibB-like_a/b_dom"/>
</dbReference>
<keyword evidence="5" id="KW-0479">Metal-binding</keyword>
<comment type="pathway">
    <text evidence="1">Protein modification; [NiFe] hydrogenase maturation.</text>
</comment>
<dbReference type="InterPro" id="IPR011125">
    <property type="entry name" value="Znf_HypF"/>
</dbReference>
<dbReference type="SUPFAM" id="SSF54975">
    <property type="entry name" value="Acylphosphatase/BLUF domain-like"/>
    <property type="match status" value="1"/>
</dbReference>